<dbReference type="Proteomes" id="UP000749559">
    <property type="component" value="Unassembled WGS sequence"/>
</dbReference>
<keyword evidence="2" id="KW-1185">Reference proteome</keyword>
<reference evidence="1" key="1">
    <citation type="submission" date="2022-03" db="EMBL/GenBank/DDBJ databases">
        <authorList>
            <person name="Martin C."/>
        </authorList>
    </citation>
    <scope>NUCLEOTIDE SEQUENCE</scope>
</reference>
<accession>A0A8J1TJJ0</accession>
<comment type="caution">
    <text evidence="1">The sequence shown here is derived from an EMBL/GenBank/DDBJ whole genome shotgun (WGS) entry which is preliminary data.</text>
</comment>
<dbReference type="OrthoDB" id="6132182at2759"/>
<evidence type="ECO:0000313" key="2">
    <source>
        <dbReference type="Proteomes" id="UP000749559"/>
    </source>
</evidence>
<organism evidence="1 2">
    <name type="scientific">Owenia fusiformis</name>
    <name type="common">Polychaete worm</name>
    <dbReference type="NCBI Taxonomy" id="6347"/>
    <lineage>
        <taxon>Eukaryota</taxon>
        <taxon>Metazoa</taxon>
        <taxon>Spiralia</taxon>
        <taxon>Lophotrochozoa</taxon>
        <taxon>Annelida</taxon>
        <taxon>Polychaeta</taxon>
        <taxon>Sedentaria</taxon>
        <taxon>Canalipalpata</taxon>
        <taxon>Sabellida</taxon>
        <taxon>Oweniida</taxon>
        <taxon>Oweniidae</taxon>
        <taxon>Owenia</taxon>
    </lineage>
</organism>
<evidence type="ECO:0000313" key="1">
    <source>
        <dbReference type="EMBL" id="CAH1778080.1"/>
    </source>
</evidence>
<sequence length="400" mass="46206">RNYISLKPYKSQVYMEQVPIMVKCLLIFLCVIISIQADNHQKKGRTVVDKALEKLSKYDDKGKKFLKNIAKVESKYGMDENTYRKDYHGGIWQVDEVGFEDTKDTKSHPKLTERYKKIKEIYGIDWEKVEWDDLEDPFMSALAARLLLQNKPKELPAEDDIDAQAEYWKEYYNTKEGKGTVEEFKKRATAVEDKSYGDPHIVKQINELGDEVCYNLKGKPGDFIRLFQAPDIGLTVNVRFREVQGEVSRWLDQVAIISGETTVAMTMDEIVVNSVDVYKWSERQLETAEMNIKISQYHISLEHDGGVGIDVTKYRKGFNFEFDHNLDLKTNGIFGRLGDKIASVERKNKHHALITLVNGIELESKLQKRGRGGFCWNLPNDFLTRAELLTFSMKCLLCMN</sequence>
<gene>
    <name evidence="1" type="ORF">OFUS_LOCUS5049</name>
</gene>
<feature type="non-terminal residue" evidence="1">
    <location>
        <position position="1"/>
    </location>
</feature>
<proteinExistence type="predicted"/>
<name>A0A8J1TJJ0_OWEFU</name>
<dbReference type="EMBL" id="CAIIXF020000002">
    <property type="protein sequence ID" value="CAH1778080.1"/>
    <property type="molecule type" value="Genomic_DNA"/>
</dbReference>
<protein>
    <submittedName>
        <fullName evidence="1">Uncharacterized protein</fullName>
    </submittedName>
</protein>
<dbReference type="AlphaFoldDB" id="A0A8J1TJJ0"/>